<proteinExistence type="predicted"/>
<keyword evidence="2" id="KW-1185">Reference proteome</keyword>
<name>A0A9X3ZGY0_9HYPH</name>
<dbReference type="PANTHER" id="PTHR43857">
    <property type="entry name" value="BLR7761 PROTEIN"/>
    <property type="match status" value="1"/>
</dbReference>
<dbReference type="AlphaFoldDB" id="A0A9X3ZGY0"/>
<comment type="caution">
    <text evidence="1">The sequence shown here is derived from an EMBL/GenBank/DDBJ whole genome shotgun (WGS) entry which is preliminary data.</text>
</comment>
<accession>A0A9X3ZGY0</accession>
<reference evidence="1" key="1">
    <citation type="submission" date="2022-11" db="EMBL/GenBank/DDBJ databases">
        <title>Draft genome sequence of Hoeflea poritis E7-10 and Hoeflea prorocentri PM5-8, separated from scleractinian coral Porites lutea and marine dinoflagellate.</title>
        <authorList>
            <person name="Zhang G."/>
            <person name="Wei Q."/>
            <person name="Cai L."/>
        </authorList>
    </citation>
    <scope>NUCLEOTIDE SEQUENCE</scope>
    <source>
        <strain evidence="1">PM5-8</strain>
    </source>
</reference>
<dbReference type="SUPFAM" id="SSF55298">
    <property type="entry name" value="YjgF-like"/>
    <property type="match status" value="1"/>
</dbReference>
<dbReference type="Pfam" id="PF01042">
    <property type="entry name" value="Ribonuc_L-PSP"/>
    <property type="match status" value="1"/>
</dbReference>
<dbReference type="Proteomes" id="UP001151234">
    <property type="component" value="Unassembled WGS sequence"/>
</dbReference>
<dbReference type="PANTHER" id="PTHR43857:SF1">
    <property type="entry name" value="YJGH FAMILY PROTEIN"/>
    <property type="match status" value="1"/>
</dbReference>
<dbReference type="CDD" id="cd00448">
    <property type="entry name" value="YjgF_YER057c_UK114_family"/>
    <property type="match status" value="1"/>
</dbReference>
<dbReference type="RefSeq" id="WP_267989462.1">
    <property type="nucleotide sequence ID" value="NZ_JAPJZI010000001.1"/>
</dbReference>
<dbReference type="EMBL" id="JAPJZI010000001">
    <property type="protein sequence ID" value="MDA5398020.1"/>
    <property type="molecule type" value="Genomic_DNA"/>
</dbReference>
<dbReference type="Gene3D" id="3.30.1330.40">
    <property type="entry name" value="RutC-like"/>
    <property type="match status" value="1"/>
</dbReference>
<organism evidence="1 2">
    <name type="scientific">Hoeflea prorocentri</name>
    <dbReference type="NCBI Taxonomy" id="1922333"/>
    <lineage>
        <taxon>Bacteria</taxon>
        <taxon>Pseudomonadati</taxon>
        <taxon>Pseudomonadota</taxon>
        <taxon>Alphaproteobacteria</taxon>
        <taxon>Hyphomicrobiales</taxon>
        <taxon>Rhizobiaceae</taxon>
        <taxon>Hoeflea</taxon>
    </lineage>
</organism>
<evidence type="ECO:0000313" key="2">
    <source>
        <dbReference type="Proteomes" id="UP001151234"/>
    </source>
</evidence>
<protein>
    <submittedName>
        <fullName evidence="1">RidA family protein</fullName>
    </submittedName>
</protein>
<dbReference type="InterPro" id="IPR006175">
    <property type="entry name" value="YjgF/YER057c/UK114"/>
</dbReference>
<gene>
    <name evidence="1" type="ORF">OQ273_05470</name>
</gene>
<sequence length="134" mass="14116">MKRNAINPASMYNAVQFGFSHAVESEGGRLLHMAGQVAWDANGELVGKDDLAAQAAQCFANLTEVLAACGATAENVVRLRTYVVDYSPDKLEVLGPAIGGFYGDVTPAANTLIGVQTLAMPDFLIEVEATAILD</sequence>
<evidence type="ECO:0000313" key="1">
    <source>
        <dbReference type="EMBL" id="MDA5398020.1"/>
    </source>
</evidence>
<dbReference type="InterPro" id="IPR035959">
    <property type="entry name" value="RutC-like_sf"/>
</dbReference>